<keyword evidence="1" id="KW-1133">Transmembrane helix</keyword>
<name>A0ABT7MSH5_9BACL</name>
<feature type="transmembrane region" description="Helical" evidence="1">
    <location>
        <begin position="65"/>
        <end position="84"/>
    </location>
</feature>
<dbReference type="RefSeq" id="WP_286038519.1">
    <property type="nucleotide sequence ID" value="NZ_CP183078.1"/>
</dbReference>
<organism evidence="2 3">
    <name type="scientific">Exiguobacterium mexicanum</name>
    <dbReference type="NCBI Taxonomy" id="340146"/>
    <lineage>
        <taxon>Bacteria</taxon>
        <taxon>Bacillati</taxon>
        <taxon>Bacillota</taxon>
        <taxon>Bacilli</taxon>
        <taxon>Bacillales</taxon>
        <taxon>Bacillales Family XII. Incertae Sedis</taxon>
        <taxon>Exiguobacterium</taxon>
    </lineage>
</organism>
<evidence type="ECO:0000256" key="1">
    <source>
        <dbReference type="SAM" id="Phobius"/>
    </source>
</evidence>
<sequence length="193" mass="22894">MIVKYQMSYEDYIALQKDSLKRTRFHRIKSSILFVLLTVMVFLFGIVLSILVLPQASHLMSFKMYQLLPIFIGILLALVMMRYVKKFYAFATIAQLKFMLRNDKRWPRDITLNIHEVGIDLTYSRENSDITTNVIWDSVKTIGQDRNHLFLYYEETEAVIIPTSYNVLGKEKHEILRKLLMQHLNYEFQNNSD</sequence>
<reference evidence="2 3" key="1">
    <citation type="submission" date="2023-06" db="EMBL/GenBank/DDBJ databases">
        <title>Influencing factors and mechanism of Cr(VI) reduction by facultative anaerobic Exiguobacterium sp. PY14.</title>
        <authorList>
            <person name="Zou L."/>
        </authorList>
    </citation>
    <scope>NUCLEOTIDE SEQUENCE [LARGE SCALE GENOMIC DNA]</scope>
    <source>
        <strain evidence="2 3">PY14</strain>
    </source>
</reference>
<dbReference type="EMBL" id="JASWER010000017">
    <property type="protein sequence ID" value="MDL5378116.1"/>
    <property type="molecule type" value="Genomic_DNA"/>
</dbReference>
<protein>
    <recommendedName>
        <fullName evidence="4">YcxB-like protein domain-containing protein</fullName>
    </recommendedName>
</protein>
<evidence type="ECO:0000313" key="2">
    <source>
        <dbReference type="EMBL" id="MDL5378116.1"/>
    </source>
</evidence>
<proteinExistence type="predicted"/>
<evidence type="ECO:0008006" key="4">
    <source>
        <dbReference type="Google" id="ProtNLM"/>
    </source>
</evidence>
<evidence type="ECO:0000313" key="3">
    <source>
        <dbReference type="Proteomes" id="UP001230807"/>
    </source>
</evidence>
<accession>A0ABT7MSH5</accession>
<comment type="caution">
    <text evidence="2">The sequence shown here is derived from an EMBL/GenBank/DDBJ whole genome shotgun (WGS) entry which is preliminary data.</text>
</comment>
<gene>
    <name evidence="2" type="ORF">QR695_13995</name>
</gene>
<feature type="transmembrane region" description="Helical" evidence="1">
    <location>
        <begin position="31"/>
        <end position="53"/>
    </location>
</feature>
<keyword evidence="3" id="KW-1185">Reference proteome</keyword>
<keyword evidence="1" id="KW-0812">Transmembrane</keyword>
<keyword evidence="1" id="KW-0472">Membrane</keyword>
<dbReference type="Proteomes" id="UP001230807">
    <property type="component" value="Unassembled WGS sequence"/>
</dbReference>